<evidence type="ECO:0000313" key="3">
    <source>
        <dbReference type="EMBL" id="VDI57360.1"/>
    </source>
</evidence>
<proteinExistence type="predicted"/>
<dbReference type="PROSITE" id="PS50119">
    <property type="entry name" value="ZF_BBOX"/>
    <property type="match status" value="1"/>
</dbReference>
<dbReference type="InterPro" id="IPR000315">
    <property type="entry name" value="Znf_B-box"/>
</dbReference>
<evidence type="ECO:0000259" key="2">
    <source>
        <dbReference type="PROSITE" id="PS50119"/>
    </source>
</evidence>
<accession>A0A8B6G1E6</accession>
<sequence>MWYAESFPSCDAMWLRVLGNLPSMSCKDQIVKDEVTSSQYDYFGRQTARLIDNVNAVTKEISPMHQRANGRDTSSQNNFSKRPTANIKDGVMLYQDEIRGNKQIPDANRIAKQKICIEETAGRMIDVVNDLADDIRSKVIIGTEDIQMELDIIRKSTANLKDTVNTLIAEIRQEYHIVDEGDIAEELGYIQWLIAGLMCALKGLRTEMRKKQFYRKPVGIKRMKRNLNSVVIKTEVSGDDANQRSKKTKHIATYGLAGEKTPTYGNLSALLCELCINENEAVNWCETCNSNICVSCTCFHKDVRMMMNHRIFNLP</sequence>
<feature type="domain" description="B box-type" evidence="2">
    <location>
        <begin position="267"/>
        <end position="314"/>
    </location>
</feature>
<evidence type="ECO:0000256" key="1">
    <source>
        <dbReference type="PROSITE-ProRule" id="PRU00024"/>
    </source>
</evidence>
<dbReference type="OrthoDB" id="10346274at2759"/>
<dbReference type="GO" id="GO:0008270">
    <property type="term" value="F:zinc ion binding"/>
    <property type="evidence" value="ECO:0007669"/>
    <property type="project" value="UniProtKB-KW"/>
</dbReference>
<keyword evidence="1" id="KW-0862">Zinc</keyword>
<organism evidence="3 4">
    <name type="scientific">Mytilus galloprovincialis</name>
    <name type="common">Mediterranean mussel</name>
    <dbReference type="NCBI Taxonomy" id="29158"/>
    <lineage>
        <taxon>Eukaryota</taxon>
        <taxon>Metazoa</taxon>
        <taxon>Spiralia</taxon>
        <taxon>Lophotrochozoa</taxon>
        <taxon>Mollusca</taxon>
        <taxon>Bivalvia</taxon>
        <taxon>Autobranchia</taxon>
        <taxon>Pteriomorphia</taxon>
        <taxon>Mytilida</taxon>
        <taxon>Mytiloidea</taxon>
        <taxon>Mytilidae</taxon>
        <taxon>Mytilinae</taxon>
        <taxon>Mytilus</taxon>
    </lineage>
</organism>
<protein>
    <recommendedName>
        <fullName evidence="2">B box-type domain-containing protein</fullName>
    </recommendedName>
</protein>
<dbReference type="CDD" id="cd19757">
    <property type="entry name" value="Bbox1"/>
    <property type="match status" value="1"/>
</dbReference>
<reference evidence="3" key="1">
    <citation type="submission" date="2018-11" db="EMBL/GenBank/DDBJ databases">
        <authorList>
            <person name="Alioto T."/>
            <person name="Alioto T."/>
        </authorList>
    </citation>
    <scope>NUCLEOTIDE SEQUENCE</scope>
</reference>
<comment type="caution">
    <text evidence="3">The sequence shown here is derived from an EMBL/GenBank/DDBJ whole genome shotgun (WGS) entry which is preliminary data.</text>
</comment>
<dbReference type="EMBL" id="UYJE01007723">
    <property type="protein sequence ID" value="VDI57360.1"/>
    <property type="molecule type" value="Genomic_DNA"/>
</dbReference>
<keyword evidence="1" id="KW-0863">Zinc-finger</keyword>
<name>A0A8B6G1E6_MYTGA</name>
<keyword evidence="1" id="KW-0479">Metal-binding</keyword>
<dbReference type="Gene3D" id="4.10.830.40">
    <property type="match status" value="1"/>
</dbReference>
<evidence type="ECO:0000313" key="4">
    <source>
        <dbReference type="Proteomes" id="UP000596742"/>
    </source>
</evidence>
<dbReference type="Proteomes" id="UP000596742">
    <property type="component" value="Unassembled WGS sequence"/>
</dbReference>
<gene>
    <name evidence="3" type="ORF">MGAL_10B029045</name>
</gene>
<keyword evidence="4" id="KW-1185">Reference proteome</keyword>
<dbReference type="AlphaFoldDB" id="A0A8B6G1E6"/>